<keyword evidence="2" id="KW-0067">ATP-binding</keyword>
<proteinExistence type="predicted"/>
<dbReference type="PANTHER" id="PTHR37826:SF3">
    <property type="entry name" value="J DOMAIN-CONTAINING PROTEIN"/>
    <property type="match status" value="1"/>
</dbReference>
<dbReference type="AlphaFoldDB" id="A0A1W1D0K6"/>
<keyword evidence="1" id="KW-0472">Membrane</keyword>
<name>A0A1W1D0K6_9ZZZZ</name>
<keyword evidence="2" id="KW-0347">Helicase</keyword>
<dbReference type="PANTHER" id="PTHR37826">
    <property type="entry name" value="FLOTILLIN BAND_7_5 DOMAIN PROTEIN"/>
    <property type="match status" value="1"/>
</dbReference>
<feature type="transmembrane region" description="Helical" evidence="1">
    <location>
        <begin position="336"/>
        <end position="356"/>
    </location>
</feature>
<keyword evidence="1" id="KW-1133">Transmembrane helix</keyword>
<protein>
    <submittedName>
        <fullName evidence="2">Primosomal protein N' (Replication factor Y)-superfamily II helicase</fullName>
    </submittedName>
</protein>
<keyword evidence="1" id="KW-0812">Transmembrane</keyword>
<evidence type="ECO:0000313" key="2">
    <source>
        <dbReference type="EMBL" id="SFV71569.1"/>
    </source>
</evidence>
<keyword evidence="2" id="KW-0547">Nucleotide-binding</keyword>
<dbReference type="EMBL" id="FPHM01000272">
    <property type="protein sequence ID" value="SFV71569.1"/>
    <property type="molecule type" value="Genomic_DNA"/>
</dbReference>
<reference evidence="2" key="1">
    <citation type="submission" date="2016-10" db="EMBL/GenBank/DDBJ databases">
        <authorList>
            <person name="de Groot N.N."/>
        </authorList>
    </citation>
    <scope>NUCLEOTIDE SEQUENCE</scope>
</reference>
<organism evidence="2">
    <name type="scientific">hydrothermal vent metagenome</name>
    <dbReference type="NCBI Taxonomy" id="652676"/>
    <lineage>
        <taxon>unclassified sequences</taxon>
        <taxon>metagenomes</taxon>
        <taxon>ecological metagenomes</taxon>
    </lineage>
</organism>
<sequence length="371" mass="42905">MKFKSINFTCKNCGGPLRFSPIYNSLSCDFCDTKESIEKSYQEIKEYSFKEALTLLKKHHKEKIKKETTCNKCSATFTIAPYSISTNCPYCGTPVITKFVKEIESKSLLPFQVSQKKAQEFFKKWIGSLWFAPSKLKKFISGEYKLKGYYLPYWTYDSQTYTQYSGERGDIYYVDVERTVMVNGREERQIVRESRIAWTPVSGAVDNSFDDITVGASKTISHTILDNLEPWYTKILIPFNAKYLSGFDSEEYTIGLENGFEFAKVKMNRVISQTIRSKIGGDQQRINHMNTKYSNTTYKNVLFPVWTAEFKWNNKTYNYAINGQTGKVTGERPYSWIKITILIVTILLIIGGAVYLDNNPNILNIHFNRIF</sequence>
<gene>
    <name evidence="2" type="ORF">MNB_SV-13-1166</name>
</gene>
<evidence type="ECO:0000256" key="1">
    <source>
        <dbReference type="SAM" id="Phobius"/>
    </source>
</evidence>
<keyword evidence="2" id="KW-0378">Hydrolase</keyword>
<dbReference type="GO" id="GO:0004386">
    <property type="term" value="F:helicase activity"/>
    <property type="evidence" value="ECO:0007669"/>
    <property type="project" value="UniProtKB-KW"/>
</dbReference>
<accession>A0A1W1D0K6</accession>